<reference evidence="3 4" key="1">
    <citation type="submission" date="2016-10" db="EMBL/GenBank/DDBJ databases">
        <authorList>
            <person name="de Groot N.N."/>
        </authorList>
    </citation>
    <scope>NUCLEOTIDE SEQUENCE [LARGE SCALE GENOMIC DNA]</scope>
    <source>
        <strain evidence="3 4">Nv1</strain>
    </source>
</reference>
<dbReference type="Pfam" id="PF13439">
    <property type="entry name" value="Glyco_transf_4"/>
    <property type="match status" value="1"/>
</dbReference>
<dbReference type="CDD" id="cd03801">
    <property type="entry name" value="GT4_PimA-like"/>
    <property type="match status" value="1"/>
</dbReference>
<dbReference type="GO" id="GO:0016757">
    <property type="term" value="F:glycosyltransferase activity"/>
    <property type="evidence" value="ECO:0007669"/>
    <property type="project" value="InterPro"/>
</dbReference>
<dbReference type="Pfam" id="PF00534">
    <property type="entry name" value="Glycos_transf_1"/>
    <property type="match status" value="1"/>
</dbReference>
<feature type="domain" description="Glycosyl transferase family 1" evidence="1">
    <location>
        <begin position="189"/>
        <end position="354"/>
    </location>
</feature>
<dbReference type="InterPro" id="IPR001296">
    <property type="entry name" value="Glyco_trans_1"/>
</dbReference>
<keyword evidence="4" id="KW-1185">Reference proteome</keyword>
<evidence type="ECO:0000259" key="2">
    <source>
        <dbReference type="Pfam" id="PF13439"/>
    </source>
</evidence>
<dbReference type="SUPFAM" id="SSF53756">
    <property type="entry name" value="UDP-Glycosyltransferase/glycogen phosphorylase"/>
    <property type="match status" value="1"/>
</dbReference>
<dbReference type="PANTHER" id="PTHR12526">
    <property type="entry name" value="GLYCOSYLTRANSFERASE"/>
    <property type="match status" value="1"/>
</dbReference>
<organism evidence="3 4">
    <name type="scientific">Nitrosovibrio tenuis</name>
    <dbReference type="NCBI Taxonomy" id="1233"/>
    <lineage>
        <taxon>Bacteria</taxon>
        <taxon>Pseudomonadati</taxon>
        <taxon>Pseudomonadota</taxon>
        <taxon>Betaproteobacteria</taxon>
        <taxon>Nitrosomonadales</taxon>
        <taxon>Nitrosomonadaceae</taxon>
        <taxon>Nitrosovibrio</taxon>
    </lineage>
</organism>
<protein>
    <submittedName>
        <fullName evidence="3">Glycosyltransferase involved in cell wall bisynthesis</fullName>
    </submittedName>
</protein>
<evidence type="ECO:0000313" key="4">
    <source>
        <dbReference type="Proteomes" id="UP000198620"/>
    </source>
</evidence>
<evidence type="ECO:0000313" key="3">
    <source>
        <dbReference type="EMBL" id="SEK64903.1"/>
    </source>
</evidence>
<name>A0A1H7IQY4_9PROT</name>
<dbReference type="STRING" id="1233.SAMN05216387_102271"/>
<accession>A0A1H7IQY4</accession>
<dbReference type="Gene3D" id="3.40.50.2000">
    <property type="entry name" value="Glycogen Phosphorylase B"/>
    <property type="match status" value="2"/>
</dbReference>
<dbReference type="AlphaFoldDB" id="A0A1H7IQY4"/>
<proteinExistence type="predicted"/>
<feature type="domain" description="Glycosyltransferase subfamily 4-like N-terminal" evidence="2">
    <location>
        <begin position="13"/>
        <end position="182"/>
    </location>
</feature>
<dbReference type="OrthoDB" id="9801609at2"/>
<keyword evidence="3" id="KW-0808">Transferase</keyword>
<evidence type="ECO:0000259" key="1">
    <source>
        <dbReference type="Pfam" id="PF00534"/>
    </source>
</evidence>
<sequence>MRVCFVSHTAGRGGAELALLELLEGLIAKGIDCKVLIPKRGPLLEQLDRLNVEWKIIGYSRWIASRRHAWMPGRIQRTVKALLLTIPMARTIKKWQCDVVCSNTVAIGIGALAARLAGCPHVWHLHEFADRDPNLMFDLGIHGTIRLMERLSVAFIANSYAVAIDYAKYISQQKLRMIYQAVTVPSQIEKAERDLDKRVFTCVIVGSINFAKGQDEAVLALAEVVRRGIDAKLLIIGDGNKRFCKALGQQIYNLGLGNRVNFVGYAKNPTRFFQEADVVLVCSRWEAFGRATVEAMLAGMPVIATSNSGGTAELIQDGKIGLLYESGNYDELATKIQYLYENPDERSNLGTAAQIWSAGRFTQERYAKEVFDLFNEVLIMEKSKKGKYYS</sequence>
<dbReference type="PANTHER" id="PTHR12526:SF627">
    <property type="entry name" value="D-RHAMNOSYLTRANSFERASE WBPZ"/>
    <property type="match status" value="1"/>
</dbReference>
<dbReference type="InterPro" id="IPR028098">
    <property type="entry name" value="Glyco_trans_4-like_N"/>
</dbReference>
<dbReference type="EMBL" id="FOBH01000002">
    <property type="protein sequence ID" value="SEK64903.1"/>
    <property type="molecule type" value="Genomic_DNA"/>
</dbReference>
<dbReference type="Proteomes" id="UP000198620">
    <property type="component" value="Unassembled WGS sequence"/>
</dbReference>
<gene>
    <name evidence="3" type="ORF">SAMN05216387_102271</name>
</gene>